<dbReference type="InterPro" id="IPR016476">
    <property type="entry name" value="SH3_dom_pro"/>
</dbReference>
<dbReference type="EMBL" id="FOHK01000018">
    <property type="protein sequence ID" value="SET87322.1"/>
    <property type="molecule type" value="Genomic_DNA"/>
</dbReference>
<dbReference type="PIRSF" id="PIRSF006158">
    <property type="entry name" value="UCP006158_SH3"/>
    <property type="match status" value="1"/>
</dbReference>
<dbReference type="Gene3D" id="1.10.287.1490">
    <property type="match status" value="1"/>
</dbReference>
<evidence type="ECO:0000259" key="9">
    <source>
        <dbReference type="PROSITE" id="PS51781"/>
    </source>
</evidence>
<dbReference type="Proteomes" id="UP000199308">
    <property type="component" value="Unassembled WGS sequence"/>
</dbReference>
<protein>
    <submittedName>
        <fullName evidence="10">SH3 domain protein</fullName>
    </submittedName>
</protein>
<evidence type="ECO:0000256" key="3">
    <source>
        <dbReference type="ARBA" id="ARBA00022729"/>
    </source>
</evidence>
<evidence type="ECO:0000313" key="11">
    <source>
        <dbReference type="Proteomes" id="UP000199308"/>
    </source>
</evidence>
<dbReference type="STRING" id="349064.SAMN05660429_02922"/>
<feature type="transmembrane region" description="Helical" evidence="7">
    <location>
        <begin position="163"/>
        <end position="181"/>
    </location>
</feature>
<name>A0A1I0HT19_THASX</name>
<evidence type="ECO:0000313" key="10">
    <source>
        <dbReference type="EMBL" id="SET87322.1"/>
    </source>
</evidence>
<evidence type="ECO:0000256" key="8">
    <source>
        <dbReference type="SAM" id="SignalP"/>
    </source>
</evidence>
<dbReference type="SMART" id="SM00287">
    <property type="entry name" value="SH3b"/>
    <property type="match status" value="1"/>
</dbReference>
<feature type="chain" id="PRO_5011526109" evidence="8">
    <location>
        <begin position="26"/>
        <end position="196"/>
    </location>
</feature>
<evidence type="ECO:0000256" key="6">
    <source>
        <dbReference type="SAM" id="Coils"/>
    </source>
</evidence>
<dbReference type="Gene3D" id="2.30.30.40">
    <property type="entry name" value="SH3 Domains"/>
    <property type="match status" value="1"/>
</dbReference>
<dbReference type="AlphaFoldDB" id="A0A1I0HT19"/>
<sequence length="196" mass="21439">MKNVKQIIIAWTLVLSALFSFGANAQQGYVIDDLFIYMHSGAGNQYRIVGTVNAGADVKLTGQVANGYTQIITDKNVTAWVESKFVTRTAGIRVAYAHLNNQLKESNSGINALSSKLESARDQVITLKSENTDLTNQIAQLTTELAQVKSDMKSQDSSLINHWMMRGAMILGVGLILGLVLPRLGGSKKRHSQSWK</sequence>
<evidence type="ECO:0000256" key="7">
    <source>
        <dbReference type="SAM" id="Phobius"/>
    </source>
</evidence>
<keyword evidence="5 7" id="KW-0472">Membrane</keyword>
<gene>
    <name evidence="10" type="ORF">SAMN05660429_02922</name>
</gene>
<dbReference type="InterPro" id="IPR003646">
    <property type="entry name" value="SH3-like_bac-type"/>
</dbReference>
<keyword evidence="4 7" id="KW-1133">Transmembrane helix</keyword>
<reference evidence="10 11" key="1">
    <citation type="submission" date="2016-10" db="EMBL/GenBank/DDBJ databases">
        <authorList>
            <person name="de Groot N.N."/>
        </authorList>
    </citation>
    <scope>NUCLEOTIDE SEQUENCE [LARGE SCALE GENOMIC DNA]</scope>
    <source>
        <strain evidence="10 11">DSM 19706</strain>
    </source>
</reference>
<keyword evidence="3 8" id="KW-0732">Signal</keyword>
<organism evidence="10 11">
    <name type="scientific">Thalassotalea agarivorans</name>
    <name type="common">Thalassomonas agarivorans</name>
    <dbReference type="NCBI Taxonomy" id="349064"/>
    <lineage>
        <taxon>Bacteria</taxon>
        <taxon>Pseudomonadati</taxon>
        <taxon>Pseudomonadota</taxon>
        <taxon>Gammaproteobacteria</taxon>
        <taxon>Alteromonadales</taxon>
        <taxon>Colwelliaceae</taxon>
        <taxon>Thalassotalea</taxon>
    </lineage>
</organism>
<dbReference type="Pfam" id="PF08239">
    <property type="entry name" value="SH3_3"/>
    <property type="match status" value="1"/>
</dbReference>
<dbReference type="GO" id="GO:0016020">
    <property type="term" value="C:membrane"/>
    <property type="evidence" value="ECO:0007669"/>
    <property type="project" value="UniProtKB-SubCell"/>
</dbReference>
<comment type="subcellular location">
    <subcellularLocation>
        <location evidence="1">Membrane</location>
        <topology evidence="1">Single-pass membrane protein</topology>
    </subcellularLocation>
</comment>
<evidence type="ECO:0000256" key="5">
    <source>
        <dbReference type="ARBA" id="ARBA00023136"/>
    </source>
</evidence>
<feature type="signal peptide" evidence="8">
    <location>
        <begin position="1"/>
        <end position="25"/>
    </location>
</feature>
<dbReference type="OrthoDB" id="9790951at2"/>
<dbReference type="RefSeq" id="WP_093332115.1">
    <property type="nucleotide sequence ID" value="NZ_AP027363.1"/>
</dbReference>
<keyword evidence="6" id="KW-0175">Coiled coil</keyword>
<evidence type="ECO:0000256" key="4">
    <source>
        <dbReference type="ARBA" id="ARBA00022989"/>
    </source>
</evidence>
<evidence type="ECO:0000256" key="1">
    <source>
        <dbReference type="ARBA" id="ARBA00004167"/>
    </source>
</evidence>
<feature type="coiled-coil region" evidence="6">
    <location>
        <begin position="103"/>
        <end position="151"/>
    </location>
</feature>
<keyword evidence="11" id="KW-1185">Reference proteome</keyword>
<evidence type="ECO:0000256" key="2">
    <source>
        <dbReference type="ARBA" id="ARBA00022692"/>
    </source>
</evidence>
<accession>A0A1I0HT19</accession>
<proteinExistence type="predicted"/>
<feature type="domain" description="SH3b" evidence="9">
    <location>
        <begin position="25"/>
        <end position="90"/>
    </location>
</feature>
<keyword evidence="2 7" id="KW-0812">Transmembrane</keyword>
<dbReference type="PROSITE" id="PS51781">
    <property type="entry name" value="SH3B"/>
    <property type="match status" value="1"/>
</dbReference>
<dbReference type="NCBIfam" id="TIGR04211">
    <property type="entry name" value="SH3_and_anchor"/>
    <property type="match status" value="1"/>
</dbReference>